<dbReference type="InterPro" id="IPR029058">
    <property type="entry name" value="AB_hydrolase_fold"/>
</dbReference>
<dbReference type="Proteomes" id="UP000565579">
    <property type="component" value="Unassembled WGS sequence"/>
</dbReference>
<accession>A0A7X0NXG8</accession>
<evidence type="ECO:0000313" key="2">
    <source>
        <dbReference type="Proteomes" id="UP000565579"/>
    </source>
</evidence>
<sequence>MFGHSSGAFLALEASLRGVGVAGLALFEPPPAGGEEGAELLERLRKLVCEGRRGEAVEAFQAAVGLPQEMISGMRESPFRPVLEAIAPTLVYDAAVTNAADLARYAAVTVPALVVDSLASPDRLRTASRQVAQAVPGAARRSLPGGFHDVEAGVLAPELIGFFGRAG</sequence>
<evidence type="ECO:0000313" key="1">
    <source>
        <dbReference type="EMBL" id="MBB6551166.1"/>
    </source>
</evidence>
<dbReference type="AlphaFoldDB" id="A0A7X0NXG8"/>
<reference evidence="1 2" key="1">
    <citation type="submission" date="2020-08" db="EMBL/GenBank/DDBJ databases">
        <title>Sequencing the genomes of 1000 actinobacteria strains.</title>
        <authorList>
            <person name="Klenk H.-P."/>
        </authorList>
    </citation>
    <scope>NUCLEOTIDE SEQUENCE [LARGE SCALE GENOMIC DNA]</scope>
    <source>
        <strain evidence="1 2">DSM 43768</strain>
    </source>
</reference>
<gene>
    <name evidence="1" type="ORF">HD593_005961</name>
</gene>
<organism evidence="1 2">
    <name type="scientific">Nonomuraea rubra</name>
    <dbReference type="NCBI Taxonomy" id="46180"/>
    <lineage>
        <taxon>Bacteria</taxon>
        <taxon>Bacillati</taxon>
        <taxon>Actinomycetota</taxon>
        <taxon>Actinomycetes</taxon>
        <taxon>Streptosporangiales</taxon>
        <taxon>Streptosporangiaceae</taxon>
        <taxon>Nonomuraea</taxon>
    </lineage>
</organism>
<protein>
    <submittedName>
        <fullName evidence="1">Pimeloyl-ACP methyl ester carboxylesterase</fullName>
    </submittedName>
</protein>
<dbReference type="SUPFAM" id="SSF53474">
    <property type="entry name" value="alpha/beta-Hydrolases"/>
    <property type="match status" value="1"/>
</dbReference>
<comment type="caution">
    <text evidence="1">The sequence shown here is derived from an EMBL/GenBank/DDBJ whole genome shotgun (WGS) entry which is preliminary data.</text>
</comment>
<proteinExistence type="predicted"/>
<keyword evidence="2" id="KW-1185">Reference proteome</keyword>
<dbReference type="Gene3D" id="3.40.50.1820">
    <property type="entry name" value="alpha/beta hydrolase"/>
    <property type="match status" value="1"/>
</dbReference>
<dbReference type="RefSeq" id="WP_185105306.1">
    <property type="nucleotide sequence ID" value="NZ_BAAAXY010000010.1"/>
</dbReference>
<dbReference type="EMBL" id="JACHMI010000001">
    <property type="protein sequence ID" value="MBB6551166.1"/>
    <property type="molecule type" value="Genomic_DNA"/>
</dbReference>
<name>A0A7X0NXG8_9ACTN</name>